<protein>
    <submittedName>
        <fullName evidence="2">Nuclear receptor domain-containing protein</fullName>
    </submittedName>
</protein>
<evidence type="ECO:0000313" key="1">
    <source>
        <dbReference type="Proteomes" id="UP000050640"/>
    </source>
</evidence>
<organism evidence="1 2">
    <name type="scientific">Elaeophora elaphi</name>
    <dbReference type="NCBI Taxonomy" id="1147741"/>
    <lineage>
        <taxon>Eukaryota</taxon>
        <taxon>Metazoa</taxon>
        <taxon>Ecdysozoa</taxon>
        <taxon>Nematoda</taxon>
        <taxon>Chromadorea</taxon>
        <taxon>Rhabditida</taxon>
        <taxon>Spirurina</taxon>
        <taxon>Spiruromorpha</taxon>
        <taxon>Filarioidea</taxon>
        <taxon>Onchocercidae</taxon>
        <taxon>Elaeophora</taxon>
    </lineage>
</organism>
<name>A0A0R3RIJ5_9BILA</name>
<accession>A0A0R3RIJ5</accession>
<sequence length="155" mass="17693">MKRKRLNGANSSNSVFVSTSTSVDPSIVREKGKERSDSVAYPTRCRFCGGMLRVIDKHREDRKLTLQCRRRKCIKFNGLTADKQAKHILSEMAKPKIDYGWYLSDPVRHSYGIFAGDSDSSDSEIDRSNVDVRPIIQDGNIMLRVFGQKRLVRLL</sequence>
<keyword evidence="1" id="KW-1185">Reference proteome</keyword>
<reference evidence="2" key="1">
    <citation type="submission" date="2017-02" db="UniProtKB">
        <authorList>
            <consortium name="WormBaseParasite"/>
        </authorList>
    </citation>
    <scope>IDENTIFICATION</scope>
</reference>
<dbReference type="WBParaSite" id="EEL_0000130301-mRNA-1">
    <property type="protein sequence ID" value="EEL_0000130301-mRNA-1"/>
    <property type="gene ID" value="EEL_0000130301"/>
</dbReference>
<proteinExistence type="predicted"/>
<dbReference type="AlphaFoldDB" id="A0A0R3RIJ5"/>
<dbReference type="Proteomes" id="UP000050640">
    <property type="component" value="Unplaced"/>
</dbReference>
<evidence type="ECO:0000313" key="2">
    <source>
        <dbReference type="WBParaSite" id="EEL_0000130301-mRNA-1"/>
    </source>
</evidence>